<name>A0A9D4MJA2_DREPO</name>
<reference evidence="2" key="2">
    <citation type="submission" date="2020-11" db="EMBL/GenBank/DDBJ databases">
        <authorList>
            <person name="McCartney M.A."/>
            <person name="Auch B."/>
            <person name="Kono T."/>
            <person name="Mallez S."/>
            <person name="Becker A."/>
            <person name="Gohl D.M."/>
            <person name="Silverstein K.A.T."/>
            <person name="Koren S."/>
            <person name="Bechman K.B."/>
            <person name="Herman A."/>
            <person name="Abrahante J.E."/>
            <person name="Garbe J."/>
        </authorList>
    </citation>
    <scope>NUCLEOTIDE SEQUENCE</scope>
    <source>
        <strain evidence="2">Duluth1</strain>
        <tissue evidence="2">Whole animal</tissue>
    </source>
</reference>
<evidence type="ECO:0000313" key="3">
    <source>
        <dbReference type="Proteomes" id="UP000828390"/>
    </source>
</evidence>
<dbReference type="EMBL" id="JAIWYP010000001">
    <property type="protein sequence ID" value="KAH3876357.1"/>
    <property type="molecule type" value="Genomic_DNA"/>
</dbReference>
<protein>
    <submittedName>
        <fullName evidence="2">Uncharacterized protein</fullName>
    </submittedName>
</protein>
<reference evidence="2" key="1">
    <citation type="journal article" date="2019" name="bioRxiv">
        <title>The Genome of the Zebra Mussel, Dreissena polymorpha: A Resource for Invasive Species Research.</title>
        <authorList>
            <person name="McCartney M.A."/>
            <person name="Auch B."/>
            <person name="Kono T."/>
            <person name="Mallez S."/>
            <person name="Zhang Y."/>
            <person name="Obille A."/>
            <person name="Becker A."/>
            <person name="Abrahante J.E."/>
            <person name="Garbe J."/>
            <person name="Badalamenti J.P."/>
            <person name="Herman A."/>
            <person name="Mangelson H."/>
            <person name="Liachko I."/>
            <person name="Sullivan S."/>
            <person name="Sone E.D."/>
            <person name="Koren S."/>
            <person name="Silverstein K.A.T."/>
            <person name="Beckman K.B."/>
            <person name="Gohl D.M."/>
        </authorList>
    </citation>
    <scope>NUCLEOTIDE SEQUENCE</scope>
    <source>
        <strain evidence="2">Duluth1</strain>
        <tissue evidence="2">Whole animal</tissue>
    </source>
</reference>
<organism evidence="2 3">
    <name type="scientific">Dreissena polymorpha</name>
    <name type="common">Zebra mussel</name>
    <name type="synonym">Mytilus polymorpha</name>
    <dbReference type="NCBI Taxonomy" id="45954"/>
    <lineage>
        <taxon>Eukaryota</taxon>
        <taxon>Metazoa</taxon>
        <taxon>Spiralia</taxon>
        <taxon>Lophotrochozoa</taxon>
        <taxon>Mollusca</taxon>
        <taxon>Bivalvia</taxon>
        <taxon>Autobranchia</taxon>
        <taxon>Heteroconchia</taxon>
        <taxon>Euheterodonta</taxon>
        <taxon>Imparidentia</taxon>
        <taxon>Neoheterodontei</taxon>
        <taxon>Myida</taxon>
        <taxon>Dreissenoidea</taxon>
        <taxon>Dreissenidae</taxon>
        <taxon>Dreissena</taxon>
    </lineage>
</organism>
<evidence type="ECO:0000256" key="1">
    <source>
        <dbReference type="SAM" id="MobiDB-lite"/>
    </source>
</evidence>
<keyword evidence="3" id="KW-1185">Reference proteome</keyword>
<evidence type="ECO:0000313" key="2">
    <source>
        <dbReference type="EMBL" id="KAH3876357.1"/>
    </source>
</evidence>
<comment type="caution">
    <text evidence="2">The sequence shown here is derived from an EMBL/GenBank/DDBJ whole genome shotgun (WGS) entry which is preliminary data.</text>
</comment>
<dbReference type="AlphaFoldDB" id="A0A9D4MJA2"/>
<accession>A0A9D4MJA2</accession>
<feature type="region of interest" description="Disordered" evidence="1">
    <location>
        <begin position="16"/>
        <end position="37"/>
    </location>
</feature>
<proteinExistence type="predicted"/>
<dbReference type="Proteomes" id="UP000828390">
    <property type="component" value="Unassembled WGS sequence"/>
</dbReference>
<sequence>MAYMASAQTQLNWGSIANRDSAQTGARTQAPSRIRGTNCDKTAGLEEFFQSQSPCRASRPDNFLAFHFNLLALH</sequence>
<gene>
    <name evidence="2" type="ORF">DPMN_000197</name>
</gene>
<feature type="compositionally biased region" description="Polar residues" evidence="1">
    <location>
        <begin position="16"/>
        <end position="31"/>
    </location>
</feature>